<accession>A0AC60PLG4</accession>
<gene>
    <name evidence="1" type="ORF">HPB47_002921</name>
</gene>
<name>A0AC60PLG4_IXOPE</name>
<reference evidence="1 2" key="1">
    <citation type="journal article" date="2020" name="Cell">
        <title>Large-Scale Comparative Analyses of Tick Genomes Elucidate Their Genetic Diversity and Vector Capacities.</title>
        <authorList>
            <consortium name="Tick Genome and Microbiome Consortium (TIGMIC)"/>
            <person name="Jia N."/>
            <person name="Wang J."/>
            <person name="Shi W."/>
            <person name="Du L."/>
            <person name="Sun Y."/>
            <person name="Zhan W."/>
            <person name="Jiang J.F."/>
            <person name="Wang Q."/>
            <person name="Zhang B."/>
            <person name="Ji P."/>
            <person name="Bell-Sakyi L."/>
            <person name="Cui X.M."/>
            <person name="Yuan T.T."/>
            <person name="Jiang B.G."/>
            <person name="Yang W.F."/>
            <person name="Lam T.T."/>
            <person name="Chang Q.C."/>
            <person name="Ding S.J."/>
            <person name="Wang X.J."/>
            <person name="Zhu J.G."/>
            <person name="Ruan X.D."/>
            <person name="Zhao L."/>
            <person name="Wei J.T."/>
            <person name="Ye R.Z."/>
            <person name="Que T.C."/>
            <person name="Du C.H."/>
            <person name="Zhou Y.H."/>
            <person name="Cheng J.X."/>
            <person name="Dai P.F."/>
            <person name="Guo W.B."/>
            <person name="Han X.H."/>
            <person name="Huang E.J."/>
            <person name="Li L.F."/>
            <person name="Wei W."/>
            <person name="Gao Y.C."/>
            <person name="Liu J.Z."/>
            <person name="Shao H.Z."/>
            <person name="Wang X."/>
            <person name="Wang C.C."/>
            <person name="Yang T.C."/>
            <person name="Huo Q.B."/>
            <person name="Li W."/>
            <person name="Chen H.Y."/>
            <person name="Chen S.E."/>
            <person name="Zhou L.G."/>
            <person name="Ni X.B."/>
            <person name="Tian J.H."/>
            <person name="Sheng Y."/>
            <person name="Liu T."/>
            <person name="Pan Y.S."/>
            <person name="Xia L.Y."/>
            <person name="Li J."/>
            <person name="Zhao F."/>
            <person name="Cao W.C."/>
        </authorList>
    </citation>
    <scope>NUCLEOTIDE SEQUENCE [LARGE SCALE GENOMIC DNA]</scope>
    <source>
        <strain evidence="1">Iper-2018</strain>
    </source>
</reference>
<sequence length="126" mass="14249">MVNVPEGGALEQRRSNMDHMFRGFQPPPNRDPDGTHQALLAILVALHDIRTSLDVSAANHALAMDYISLRVRHVEDAVDSLLRQNHVDRLGMLRLGVYADKHHQSFAPSNIIHHVEMFFILQLGQK</sequence>
<dbReference type="EMBL" id="JABSTQ010010409">
    <property type="protein sequence ID" value="KAG0421159.1"/>
    <property type="molecule type" value="Genomic_DNA"/>
</dbReference>
<protein>
    <submittedName>
        <fullName evidence="1">Uncharacterized protein</fullName>
    </submittedName>
</protein>
<evidence type="ECO:0000313" key="2">
    <source>
        <dbReference type="Proteomes" id="UP000805193"/>
    </source>
</evidence>
<comment type="caution">
    <text evidence="1">The sequence shown here is derived from an EMBL/GenBank/DDBJ whole genome shotgun (WGS) entry which is preliminary data.</text>
</comment>
<organism evidence="1 2">
    <name type="scientific">Ixodes persulcatus</name>
    <name type="common">Taiga tick</name>
    <dbReference type="NCBI Taxonomy" id="34615"/>
    <lineage>
        <taxon>Eukaryota</taxon>
        <taxon>Metazoa</taxon>
        <taxon>Ecdysozoa</taxon>
        <taxon>Arthropoda</taxon>
        <taxon>Chelicerata</taxon>
        <taxon>Arachnida</taxon>
        <taxon>Acari</taxon>
        <taxon>Parasitiformes</taxon>
        <taxon>Ixodida</taxon>
        <taxon>Ixodoidea</taxon>
        <taxon>Ixodidae</taxon>
        <taxon>Ixodinae</taxon>
        <taxon>Ixodes</taxon>
    </lineage>
</organism>
<evidence type="ECO:0000313" key="1">
    <source>
        <dbReference type="EMBL" id="KAG0421159.1"/>
    </source>
</evidence>
<dbReference type="Proteomes" id="UP000805193">
    <property type="component" value="Unassembled WGS sequence"/>
</dbReference>
<keyword evidence="2" id="KW-1185">Reference proteome</keyword>
<proteinExistence type="predicted"/>